<evidence type="ECO:0000313" key="2">
    <source>
        <dbReference type="Proteomes" id="UP001079430"/>
    </source>
</evidence>
<gene>
    <name evidence="1" type="ORF">O3W52_27655</name>
</gene>
<accession>A0ABT4KP36</accession>
<dbReference type="EMBL" id="JAPVOI010000005">
    <property type="protein sequence ID" value="MCZ4093594.1"/>
    <property type="molecule type" value="Genomic_DNA"/>
</dbReference>
<reference evidence="1" key="1">
    <citation type="submission" date="2022-10" db="EMBL/GenBank/DDBJ databases">
        <title>Whole genome sequencing of three plant growth promoting bacteria isolated from Vachellia tortilis subsp. raddiana in Morocco.</title>
        <authorList>
            <person name="Hnini M."/>
            <person name="Zouagui R."/>
            <person name="Zouagui H."/>
            <person name="Chemao Elfihri M.-W."/>
            <person name="Ibrahimi A."/>
            <person name="Sbabou L."/>
            <person name="Aurag J."/>
        </authorList>
    </citation>
    <scope>NUCLEOTIDE SEQUENCE</scope>
    <source>
        <strain evidence="1">LMR678</strain>
    </source>
</reference>
<comment type="caution">
    <text evidence="1">The sequence shown here is derived from an EMBL/GenBank/DDBJ whole genome shotgun (WGS) entry which is preliminary data.</text>
</comment>
<dbReference type="Proteomes" id="UP001079430">
    <property type="component" value="Unassembled WGS sequence"/>
</dbReference>
<protein>
    <submittedName>
        <fullName evidence="1">Uncharacterized protein</fullName>
    </submittedName>
</protein>
<proteinExistence type="predicted"/>
<dbReference type="RefSeq" id="WP_269285390.1">
    <property type="nucleotide sequence ID" value="NZ_JAPVOI010000005.1"/>
</dbReference>
<evidence type="ECO:0000313" key="1">
    <source>
        <dbReference type="EMBL" id="MCZ4093594.1"/>
    </source>
</evidence>
<name>A0ABT4KP36_9HYPH</name>
<organism evidence="1 2">
    <name type="scientific">Sinorhizobium psoraleae</name>
    <dbReference type="NCBI Taxonomy" id="520838"/>
    <lineage>
        <taxon>Bacteria</taxon>
        <taxon>Pseudomonadati</taxon>
        <taxon>Pseudomonadota</taxon>
        <taxon>Alphaproteobacteria</taxon>
        <taxon>Hyphomicrobiales</taxon>
        <taxon>Rhizobiaceae</taxon>
        <taxon>Sinorhizobium/Ensifer group</taxon>
        <taxon>Sinorhizobium</taxon>
    </lineage>
</organism>
<sequence length="130" mass="14146">MEHFSIIQALCRAAMAEPSPALRKQVERLRDALTKDGEAKQAASLAGILAAAERLKEMAPSRIERSRATLPGEVLGRNTPVPVDRETAAPLAEIIFPTEINAESPCSIQRSLKLSARSSTNGQILKLFRQ</sequence>
<keyword evidence="2" id="KW-1185">Reference proteome</keyword>